<dbReference type="PATRIC" id="fig|452652.3.peg.1874"/>
<accession>E4N912</accession>
<dbReference type="KEGG" id="ksk:KSE_18680"/>
<gene>
    <name evidence="1" type="ordered locus">KSE_18680</name>
</gene>
<organism evidence="1 2">
    <name type="scientific">Kitasatospora setae (strain ATCC 33774 / DSM 43861 / JCM 3304 / KCC A-0304 / NBRC 14216 / KM-6054)</name>
    <name type="common">Streptomyces setae</name>
    <dbReference type="NCBI Taxonomy" id="452652"/>
    <lineage>
        <taxon>Bacteria</taxon>
        <taxon>Bacillati</taxon>
        <taxon>Actinomycetota</taxon>
        <taxon>Actinomycetes</taxon>
        <taxon>Kitasatosporales</taxon>
        <taxon>Streptomycetaceae</taxon>
        <taxon>Kitasatospora</taxon>
    </lineage>
</organism>
<reference evidence="1 2" key="1">
    <citation type="journal article" date="2010" name="DNA Res.">
        <title>Genome sequence of Kitasatospora setae NBRC 14216T: an evolutionary snapshot of the family Streptomycetaceae.</title>
        <authorList>
            <person name="Ichikawa N."/>
            <person name="Oguchi A."/>
            <person name="Ikeda H."/>
            <person name="Ishikawa J."/>
            <person name="Kitani S."/>
            <person name="Watanabe Y."/>
            <person name="Nakamura S."/>
            <person name="Katano Y."/>
            <person name="Kishi E."/>
            <person name="Sasagawa M."/>
            <person name="Ankai A."/>
            <person name="Fukui S."/>
            <person name="Hashimoto Y."/>
            <person name="Kamata S."/>
            <person name="Otoguro M."/>
            <person name="Tanikawa S."/>
            <person name="Nihira T."/>
            <person name="Horinouchi S."/>
            <person name="Ohnishi Y."/>
            <person name="Hayakawa M."/>
            <person name="Kuzuyama T."/>
            <person name="Arisawa A."/>
            <person name="Nomoto F."/>
            <person name="Miura H."/>
            <person name="Takahashi Y."/>
            <person name="Fujita N."/>
        </authorList>
    </citation>
    <scope>NUCLEOTIDE SEQUENCE [LARGE SCALE GENOMIC DNA]</scope>
    <source>
        <strain evidence="2">ATCC 33774 / DSM 43861 / JCM 3304 / KCC A-0304 / NBRC 14216 / KM-6054</strain>
    </source>
</reference>
<proteinExistence type="predicted"/>
<sequence length="105" mass="11164">MRYGGEESADSGRAARERAWVIADELARAGVGEVQLIGIAAGYRVELRMRGPAPDPLGVLKALALGDRWGHRHTSRPRDGGQVRDVVWSEVHLGATPGAPVQGAT</sequence>
<dbReference type="Proteomes" id="UP000007076">
    <property type="component" value="Chromosome"/>
</dbReference>
<evidence type="ECO:0000313" key="1">
    <source>
        <dbReference type="EMBL" id="BAJ27693.1"/>
    </source>
</evidence>
<protein>
    <submittedName>
        <fullName evidence="1">Uncharacterized protein</fullName>
    </submittedName>
</protein>
<dbReference type="HOGENOM" id="CLU_2232937_0_0_11"/>
<dbReference type="STRING" id="452652.KSE_18680"/>
<name>E4N912_KITSK</name>
<evidence type="ECO:0000313" key="2">
    <source>
        <dbReference type="Proteomes" id="UP000007076"/>
    </source>
</evidence>
<dbReference type="RefSeq" id="WP_014135011.1">
    <property type="nucleotide sequence ID" value="NC_016109.1"/>
</dbReference>
<dbReference type="AlphaFoldDB" id="E4N912"/>
<dbReference type="EMBL" id="AP010968">
    <property type="protein sequence ID" value="BAJ27693.1"/>
    <property type="molecule type" value="Genomic_DNA"/>
</dbReference>
<keyword evidence="2" id="KW-1185">Reference proteome</keyword>